<dbReference type="AlphaFoldDB" id="A0A1X1Y0X9"/>
<dbReference type="Pfam" id="PF02613">
    <property type="entry name" value="Nitrate_red_del"/>
    <property type="match status" value="1"/>
</dbReference>
<dbReference type="SUPFAM" id="SSF89155">
    <property type="entry name" value="TorD-like"/>
    <property type="match status" value="1"/>
</dbReference>
<sequence length="212" mass="23524">MNTATVKLASVLLQYPTAALFDGLDELEKFATDTTPKPARESFGRFLGWLRATAPSEVAQHYVQTFDLHRRCTLYLTYYRYGDTRKRGMAMVIFKTAYRDAGFVPSDDELPDYLPMVLDFAALCPRGQRLLTGHRADLELLRRNLTRAKSPYADVVAAVIADLPGLGKRELEQVRAAWDAGPPHEDVGLEPFAPPEYLSGYGAGSGGAPWQP</sequence>
<dbReference type="RefSeq" id="WP_045379612.1">
    <property type="nucleotide sequence ID" value="NZ_BBKA01000060.1"/>
</dbReference>
<dbReference type="GO" id="GO:0016530">
    <property type="term" value="F:metallochaperone activity"/>
    <property type="evidence" value="ECO:0007669"/>
    <property type="project" value="TreeGrafter"/>
</dbReference>
<dbReference type="NCBIfam" id="TIGR00684">
    <property type="entry name" value="narJ"/>
    <property type="match status" value="1"/>
</dbReference>
<reference evidence="2 3" key="1">
    <citation type="submission" date="2016-01" db="EMBL/GenBank/DDBJ databases">
        <title>The new phylogeny of the genus Mycobacterium.</title>
        <authorList>
            <person name="Tarcisio F."/>
            <person name="Conor M."/>
            <person name="Antonella G."/>
            <person name="Elisabetta G."/>
            <person name="Giulia F.S."/>
            <person name="Sara T."/>
            <person name="Anna F."/>
            <person name="Clotilde B."/>
            <person name="Roberto B."/>
            <person name="Veronica D.S."/>
            <person name="Fabio R."/>
            <person name="Monica P."/>
            <person name="Olivier J."/>
            <person name="Enrico T."/>
            <person name="Nicola S."/>
        </authorList>
    </citation>
    <scope>NUCLEOTIDE SEQUENCE [LARGE SCALE GENOMIC DNA]</scope>
    <source>
        <strain evidence="2 3">DSM 45166</strain>
    </source>
</reference>
<dbReference type="OrthoDB" id="4307003at2"/>
<evidence type="ECO:0000313" key="2">
    <source>
        <dbReference type="EMBL" id="ORW04757.1"/>
    </source>
</evidence>
<dbReference type="EMBL" id="LQPE01000100">
    <property type="protein sequence ID" value="ORW04757.1"/>
    <property type="molecule type" value="Genomic_DNA"/>
</dbReference>
<accession>A0A1X1Y0X9</accession>
<dbReference type="InterPro" id="IPR003765">
    <property type="entry name" value="NO3_reductase_chaperone_NarJ"/>
</dbReference>
<protein>
    <submittedName>
        <fullName evidence="2">Nitrate reductase</fullName>
    </submittedName>
</protein>
<comment type="caution">
    <text evidence="2">The sequence shown here is derived from an EMBL/GenBank/DDBJ whole genome shotgun (WGS) entry which is preliminary data.</text>
</comment>
<name>A0A1X1Y0X9_9MYCO</name>
<dbReference type="Proteomes" id="UP000193487">
    <property type="component" value="Unassembled WGS sequence"/>
</dbReference>
<keyword evidence="1" id="KW-0534">Nitrate assimilation</keyword>
<dbReference type="STRING" id="487514.A5707_01080"/>
<dbReference type="GO" id="GO:0042128">
    <property type="term" value="P:nitrate assimilation"/>
    <property type="evidence" value="ECO:0007669"/>
    <property type="project" value="UniProtKB-KW"/>
</dbReference>
<evidence type="ECO:0000256" key="1">
    <source>
        <dbReference type="ARBA" id="ARBA00023063"/>
    </source>
</evidence>
<evidence type="ECO:0000313" key="3">
    <source>
        <dbReference type="Proteomes" id="UP000193487"/>
    </source>
</evidence>
<dbReference type="GO" id="GO:0051082">
    <property type="term" value="F:unfolded protein binding"/>
    <property type="evidence" value="ECO:0007669"/>
    <property type="project" value="InterPro"/>
</dbReference>
<dbReference type="PANTHER" id="PTHR43680">
    <property type="entry name" value="NITRATE REDUCTASE MOLYBDENUM COFACTOR ASSEMBLY CHAPERONE"/>
    <property type="match status" value="1"/>
</dbReference>
<proteinExistence type="predicted"/>
<keyword evidence="3" id="KW-1185">Reference proteome</keyword>
<gene>
    <name evidence="2" type="ORF">AWC14_02615</name>
</gene>
<dbReference type="Gene3D" id="1.10.3480.10">
    <property type="entry name" value="TorD-like"/>
    <property type="match status" value="1"/>
</dbReference>
<dbReference type="PANTHER" id="PTHR43680:SF2">
    <property type="entry name" value="NITRATE REDUCTASE MOLYBDENUM COFACTOR ASSEMBLY CHAPERONE NARJ"/>
    <property type="match status" value="1"/>
</dbReference>
<dbReference type="InterPro" id="IPR020945">
    <property type="entry name" value="DMSO/NO3_reduct_chaperone"/>
</dbReference>
<dbReference type="InterPro" id="IPR036411">
    <property type="entry name" value="TorD-like_sf"/>
</dbReference>
<dbReference type="GO" id="GO:0051131">
    <property type="term" value="P:chaperone-mediated protein complex assembly"/>
    <property type="evidence" value="ECO:0007669"/>
    <property type="project" value="InterPro"/>
</dbReference>
<organism evidence="2 3">
    <name type="scientific">Mycobacterium kyorinense</name>
    <dbReference type="NCBI Taxonomy" id="487514"/>
    <lineage>
        <taxon>Bacteria</taxon>
        <taxon>Bacillati</taxon>
        <taxon>Actinomycetota</taxon>
        <taxon>Actinomycetes</taxon>
        <taxon>Mycobacteriales</taxon>
        <taxon>Mycobacteriaceae</taxon>
        <taxon>Mycobacterium</taxon>
    </lineage>
</organism>